<accession>H3KE44</accession>
<gene>
    <name evidence="1" type="ORF">HMPREF9440_01005</name>
</gene>
<name>H3KE44_9BURK</name>
<dbReference type="Gene3D" id="3.30.70.920">
    <property type="match status" value="1"/>
</dbReference>
<dbReference type="Proteomes" id="UP000004956">
    <property type="component" value="Unassembled WGS sequence"/>
</dbReference>
<proteinExistence type="predicted"/>
<dbReference type="InterPro" id="IPR005623">
    <property type="entry name" value="Chaperone_NapD_NO3_reduct"/>
</dbReference>
<dbReference type="EMBL" id="AFBQ01000137">
    <property type="protein sequence ID" value="EHY31606.1"/>
    <property type="molecule type" value="Genomic_DNA"/>
</dbReference>
<dbReference type="RefSeq" id="WP_008541789.1">
    <property type="nucleotide sequence ID" value="NZ_JH604939.1"/>
</dbReference>
<dbReference type="STRING" id="762967.HMPREF9440_01005"/>
<dbReference type="OrthoDB" id="9155846at2"/>
<keyword evidence="2" id="KW-1185">Reference proteome</keyword>
<comment type="caution">
    <text evidence="1">The sequence shown here is derived from an EMBL/GenBank/DDBJ whole genome shotgun (WGS) entry which is preliminary data.</text>
</comment>
<dbReference type="HOGENOM" id="CLU_155794_4_3_4"/>
<dbReference type="PATRIC" id="fig|762967.3.peg.803"/>
<dbReference type="AlphaFoldDB" id="H3KE44"/>
<protein>
    <recommendedName>
        <fullName evidence="3">Chaperone NapD</fullName>
    </recommendedName>
</protein>
<reference evidence="1 2" key="1">
    <citation type="submission" date="2011-11" db="EMBL/GenBank/DDBJ databases">
        <authorList>
            <person name="Weinstock G."/>
            <person name="Sodergren E."/>
            <person name="Clifton S."/>
            <person name="Fulton L."/>
            <person name="Fulton B."/>
            <person name="Courtney L."/>
            <person name="Fronick C."/>
            <person name="Harrison M."/>
            <person name="Strong C."/>
            <person name="Farmer C."/>
            <person name="Delahaunty K."/>
            <person name="Markovic C."/>
            <person name="Hall O."/>
            <person name="Minx P."/>
            <person name="Tomlinson C."/>
            <person name="Mitreva M."/>
            <person name="Hou S."/>
            <person name="Chen J."/>
            <person name="Wollam A."/>
            <person name="Pepin K.H."/>
            <person name="Johnson M."/>
            <person name="Bhonagiri V."/>
            <person name="Zhang X."/>
            <person name="Suruliraj S."/>
            <person name="Warren W."/>
            <person name="Chinwalla A."/>
            <person name="Mardis E.R."/>
            <person name="Wilson R.K."/>
        </authorList>
    </citation>
    <scope>NUCLEOTIDE SEQUENCE [LARGE SCALE GENOMIC DNA]</scope>
    <source>
        <strain evidence="1 2">YIT 11816</strain>
    </source>
</reference>
<organism evidence="1 2">
    <name type="scientific">Sutterella parvirubra YIT 11816</name>
    <dbReference type="NCBI Taxonomy" id="762967"/>
    <lineage>
        <taxon>Bacteria</taxon>
        <taxon>Pseudomonadati</taxon>
        <taxon>Pseudomonadota</taxon>
        <taxon>Betaproteobacteria</taxon>
        <taxon>Burkholderiales</taxon>
        <taxon>Sutterellaceae</taxon>
        <taxon>Sutterella</taxon>
    </lineage>
</organism>
<evidence type="ECO:0000313" key="1">
    <source>
        <dbReference type="EMBL" id="EHY31606.1"/>
    </source>
</evidence>
<dbReference type="Pfam" id="PF03927">
    <property type="entry name" value="NapD"/>
    <property type="match status" value="1"/>
</dbReference>
<sequence>MNCSAVLVVARPGRLDAAAEAVAQVEGVFVHQRDEDHDRLICTIEAETEREEVARFNAVSRLEPVLDASLLSHYVGLDADE</sequence>
<evidence type="ECO:0008006" key="3">
    <source>
        <dbReference type="Google" id="ProtNLM"/>
    </source>
</evidence>
<evidence type="ECO:0000313" key="2">
    <source>
        <dbReference type="Proteomes" id="UP000004956"/>
    </source>
</evidence>